<dbReference type="Proteomes" id="UP000828390">
    <property type="component" value="Unassembled WGS sequence"/>
</dbReference>
<proteinExistence type="predicted"/>
<accession>A0A9D4QWX3</accession>
<reference evidence="1" key="2">
    <citation type="submission" date="2020-11" db="EMBL/GenBank/DDBJ databases">
        <authorList>
            <person name="McCartney M.A."/>
            <person name="Auch B."/>
            <person name="Kono T."/>
            <person name="Mallez S."/>
            <person name="Becker A."/>
            <person name="Gohl D.M."/>
            <person name="Silverstein K.A.T."/>
            <person name="Koren S."/>
            <person name="Bechman K.B."/>
            <person name="Herman A."/>
            <person name="Abrahante J.E."/>
            <person name="Garbe J."/>
        </authorList>
    </citation>
    <scope>NUCLEOTIDE SEQUENCE</scope>
    <source>
        <strain evidence="1">Duluth1</strain>
        <tissue evidence="1">Whole animal</tissue>
    </source>
</reference>
<evidence type="ECO:0000313" key="1">
    <source>
        <dbReference type="EMBL" id="KAH3846691.1"/>
    </source>
</evidence>
<protein>
    <submittedName>
        <fullName evidence="1">Uncharacterized protein</fullName>
    </submittedName>
</protein>
<name>A0A9D4QWX3_DREPO</name>
<sequence>MVNVQYYCFLTNIITKTKTYESETTFFNFVNLPKREKIPLKASAVTSSSSCVTTIIGCGNELGTQLPPFFVFRGKRLNADLLQWSTQGSSGCMSDSGWSNSAVFLHYMDTHFRRYVQRVDKSQPILVAGWSYIVKATLMFQCWIGKRRIT</sequence>
<dbReference type="AlphaFoldDB" id="A0A9D4QWX3"/>
<gene>
    <name evidence="1" type="ORF">DPMN_088993</name>
</gene>
<organism evidence="1 2">
    <name type="scientific">Dreissena polymorpha</name>
    <name type="common">Zebra mussel</name>
    <name type="synonym">Mytilus polymorpha</name>
    <dbReference type="NCBI Taxonomy" id="45954"/>
    <lineage>
        <taxon>Eukaryota</taxon>
        <taxon>Metazoa</taxon>
        <taxon>Spiralia</taxon>
        <taxon>Lophotrochozoa</taxon>
        <taxon>Mollusca</taxon>
        <taxon>Bivalvia</taxon>
        <taxon>Autobranchia</taxon>
        <taxon>Heteroconchia</taxon>
        <taxon>Euheterodonta</taxon>
        <taxon>Imparidentia</taxon>
        <taxon>Neoheterodontei</taxon>
        <taxon>Myida</taxon>
        <taxon>Dreissenoidea</taxon>
        <taxon>Dreissenidae</taxon>
        <taxon>Dreissena</taxon>
    </lineage>
</organism>
<comment type="caution">
    <text evidence="1">The sequence shown here is derived from an EMBL/GenBank/DDBJ whole genome shotgun (WGS) entry which is preliminary data.</text>
</comment>
<dbReference type="EMBL" id="JAIWYP010000003">
    <property type="protein sequence ID" value="KAH3846691.1"/>
    <property type="molecule type" value="Genomic_DNA"/>
</dbReference>
<keyword evidence="2" id="KW-1185">Reference proteome</keyword>
<evidence type="ECO:0000313" key="2">
    <source>
        <dbReference type="Proteomes" id="UP000828390"/>
    </source>
</evidence>
<reference evidence="1" key="1">
    <citation type="journal article" date="2019" name="bioRxiv">
        <title>The Genome of the Zebra Mussel, Dreissena polymorpha: A Resource for Invasive Species Research.</title>
        <authorList>
            <person name="McCartney M.A."/>
            <person name="Auch B."/>
            <person name="Kono T."/>
            <person name="Mallez S."/>
            <person name="Zhang Y."/>
            <person name="Obille A."/>
            <person name="Becker A."/>
            <person name="Abrahante J.E."/>
            <person name="Garbe J."/>
            <person name="Badalamenti J.P."/>
            <person name="Herman A."/>
            <person name="Mangelson H."/>
            <person name="Liachko I."/>
            <person name="Sullivan S."/>
            <person name="Sone E.D."/>
            <person name="Koren S."/>
            <person name="Silverstein K.A.T."/>
            <person name="Beckman K.B."/>
            <person name="Gohl D.M."/>
        </authorList>
    </citation>
    <scope>NUCLEOTIDE SEQUENCE</scope>
    <source>
        <strain evidence="1">Duluth1</strain>
        <tissue evidence="1">Whole animal</tissue>
    </source>
</reference>